<dbReference type="PANTHER" id="PTHR13500">
    <property type="entry name" value="NUCLEOLAR PRERIBOSOMAL-ASSOCIATED PROTEIN 1"/>
    <property type="match status" value="1"/>
</dbReference>
<sequence length="253" mass="28984">MKNMTTNVTTVLNMLTTHSHFIDTLLQHNDQKDEVKLSLVQLLHKLVVSCDKSCLNARDFGYLLPAYHGTLSEIDQCLLQIMIFYESNGMSMVAHKPFLFGNTALESYHAQRNASETLYKKPTPNRILACINSEIMIKSMEEFPIRRRMILHDSGPTPNFKTPTSDVYDPCFLVPALRELLLPENLVDCRAFLQQGALGYLYVCLSSHCAHLRNMAASCIARYYQHADAQRFSEKNLTLYVIDRVRNAVRYKD</sequence>
<dbReference type="HOGENOM" id="CLU_1100581_0_0_1"/>
<dbReference type="Pfam" id="PF16201">
    <property type="entry name" value="NopRA1"/>
    <property type="match status" value="1"/>
</dbReference>
<dbReference type="OMA" id="LACINSE"/>
<evidence type="ECO:0000259" key="1">
    <source>
        <dbReference type="Pfam" id="PF16201"/>
    </source>
</evidence>
<dbReference type="PANTHER" id="PTHR13500:SF0">
    <property type="entry name" value="NUCLEOLAR PRE-RIBOSOMAL-ASSOCIATED PROTEIN 1"/>
    <property type="match status" value="1"/>
</dbReference>
<dbReference type="InterPro" id="IPR032436">
    <property type="entry name" value="URB1_C"/>
</dbReference>
<dbReference type="GeneTree" id="ENSGT00390000014210"/>
<evidence type="ECO:0000313" key="2">
    <source>
        <dbReference type="Ensembl" id="ENSCSAVP00000000130.1"/>
    </source>
</evidence>
<dbReference type="GO" id="GO:0005730">
    <property type="term" value="C:nucleolus"/>
    <property type="evidence" value="ECO:0007669"/>
    <property type="project" value="TreeGrafter"/>
</dbReference>
<name>H2Y482_CIOSA</name>
<dbReference type="InParanoid" id="H2Y482"/>
<reference evidence="2" key="3">
    <citation type="submission" date="2025-09" db="UniProtKB">
        <authorList>
            <consortium name="Ensembl"/>
        </authorList>
    </citation>
    <scope>IDENTIFICATION</scope>
</reference>
<accession>H2Y482</accession>
<dbReference type="GO" id="GO:0000466">
    <property type="term" value="P:maturation of 5.8S rRNA from tricistronic rRNA transcript (SSU-rRNA, 5.8S rRNA, LSU-rRNA)"/>
    <property type="evidence" value="ECO:0007669"/>
    <property type="project" value="TreeGrafter"/>
</dbReference>
<dbReference type="eggNOG" id="KOG1791">
    <property type="taxonomic scope" value="Eukaryota"/>
</dbReference>
<dbReference type="Proteomes" id="UP000007875">
    <property type="component" value="Unassembled WGS sequence"/>
</dbReference>
<dbReference type="GO" id="GO:0000463">
    <property type="term" value="P:maturation of LSU-rRNA from tricistronic rRNA transcript (SSU-rRNA, 5.8S rRNA, LSU-rRNA)"/>
    <property type="evidence" value="ECO:0007669"/>
    <property type="project" value="TreeGrafter"/>
</dbReference>
<protein>
    <recommendedName>
        <fullName evidence="1">URB1 C-terminal domain-containing protein</fullName>
    </recommendedName>
</protein>
<evidence type="ECO:0000313" key="3">
    <source>
        <dbReference type="Proteomes" id="UP000007875"/>
    </source>
</evidence>
<dbReference type="InterPro" id="IPR039844">
    <property type="entry name" value="URB1"/>
</dbReference>
<proteinExistence type="predicted"/>
<dbReference type="Ensembl" id="ENSCSAVT00000000131.1">
    <property type="protein sequence ID" value="ENSCSAVP00000000130.1"/>
    <property type="gene ID" value="ENSCSAVG00000000065.1"/>
</dbReference>
<keyword evidence="3" id="KW-1185">Reference proteome</keyword>
<reference evidence="3" key="1">
    <citation type="submission" date="2003-08" db="EMBL/GenBank/DDBJ databases">
        <authorList>
            <person name="Birren B."/>
            <person name="Nusbaum C."/>
            <person name="Abebe A."/>
            <person name="Abouelleil A."/>
            <person name="Adekoya E."/>
            <person name="Ait-zahra M."/>
            <person name="Allen N."/>
            <person name="Allen T."/>
            <person name="An P."/>
            <person name="Anderson M."/>
            <person name="Anderson S."/>
            <person name="Arachchi H."/>
            <person name="Armbruster J."/>
            <person name="Bachantsang P."/>
            <person name="Baldwin J."/>
            <person name="Barry A."/>
            <person name="Bayul T."/>
            <person name="Blitshsteyn B."/>
            <person name="Bloom T."/>
            <person name="Blye J."/>
            <person name="Boguslavskiy L."/>
            <person name="Borowsky M."/>
            <person name="Boukhgalter B."/>
            <person name="Brunache A."/>
            <person name="Butler J."/>
            <person name="Calixte N."/>
            <person name="Calvo S."/>
            <person name="Camarata J."/>
            <person name="Campo K."/>
            <person name="Chang J."/>
            <person name="Cheshatsang Y."/>
            <person name="Citroen M."/>
            <person name="Collymore A."/>
            <person name="Considine T."/>
            <person name="Cook A."/>
            <person name="Cooke P."/>
            <person name="Corum B."/>
            <person name="Cuomo C."/>
            <person name="David R."/>
            <person name="Dawoe T."/>
            <person name="Degray S."/>
            <person name="Dodge S."/>
            <person name="Dooley K."/>
            <person name="Dorje P."/>
            <person name="Dorjee K."/>
            <person name="Dorris L."/>
            <person name="Duffey N."/>
            <person name="Dupes A."/>
            <person name="Elkins T."/>
            <person name="Engels R."/>
            <person name="Erickson J."/>
            <person name="Farina A."/>
            <person name="Faro S."/>
            <person name="Ferreira P."/>
            <person name="Fischer H."/>
            <person name="Fitzgerald M."/>
            <person name="Foley K."/>
            <person name="Gage D."/>
            <person name="Galagan J."/>
            <person name="Gearin G."/>
            <person name="Gnerre S."/>
            <person name="Gnirke A."/>
            <person name="Goyette A."/>
            <person name="Graham J."/>
            <person name="Grandbois E."/>
            <person name="Gyaltsen K."/>
            <person name="Hafez N."/>
            <person name="Hagopian D."/>
            <person name="Hagos B."/>
            <person name="Hall J."/>
            <person name="Hatcher B."/>
            <person name="Heller A."/>
            <person name="Higgins H."/>
            <person name="Honan T."/>
            <person name="Horn A."/>
            <person name="Houde N."/>
            <person name="Hughes L."/>
            <person name="Hulme W."/>
            <person name="Husby E."/>
            <person name="Iliev I."/>
            <person name="Jaffe D."/>
            <person name="Jones C."/>
            <person name="Kamal M."/>
            <person name="Kamat A."/>
            <person name="Kamvysselis M."/>
            <person name="Karlsson E."/>
            <person name="Kells C."/>
            <person name="Kieu A."/>
            <person name="Kisner P."/>
            <person name="Kodira C."/>
            <person name="Kulbokas E."/>
            <person name="Labutti K."/>
            <person name="Lama D."/>
            <person name="Landers T."/>
            <person name="Leger J."/>
            <person name="Levine S."/>
            <person name="Lewis D."/>
            <person name="Lewis T."/>
            <person name="Lindblad-toh K."/>
            <person name="Liu X."/>
            <person name="Lokyitsang T."/>
            <person name="Lokyitsang Y."/>
            <person name="Lucien O."/>
            <person name="Lui A."/>
            <person name="Ma L.J."/>
            <person name="Mabbitt R."/>
            <person name="Macdonald J."/>
            <person name="Maclean C."/>
            <person name="Major J."/>
            <person name="Manning J."/>
            <person name="Marabella R."/>
            <person name="Maru K."/>
            <person name="Matthews C."/>
            <person name="Mauceli E."/>
            <person name="Mccarthy M."/>
            <person name="Mcdonough S."/>
            <person name="Mcghee T."/>
            <person name="Meldrim J."/>
            <person name="Meneus L."/>
            <person name="Mesirov J."/>
            <person name="Mihalev A."/>
            <person name="Mihova T."/>
            <person name="Mikkelsen T."/>
            <person name="Mlenga V."/>
            <person name="Moru K."/>
            <person name="Mozes J."/>
            <person name="Mulrain L."/>
            <person name="Munson G."/>
            <person name="Naylor J."/>
            <person name="Newes C."/>
            <person name="Nguyen C."/>
            <person name="Nguyen N."/>
            <person name="Nguyen T."/>
            <person name="Nicol R."/>
            <person name="Nielsen C."/>
            <person name="Nizzari M."/>
            <person name="Norbu C."/>
            <person name="Norbu N."/>
            <person name="O'donnell P."/>
            <person name="Okoawo O."/>
            <person name="O'leary S."/>
            <person name="Omotosho B."/>
            <person name="O'neill K."/>
            <person name="Osman S."/>
            <person name="Parker S."/>
            <person name="Perrin D."/>
            <person name="Phunkhang P."/>
            <person name="Piqani B."/>
            <person name="Purcell S."/>
            <person name="Rachupka T."/>
            <person name="Ramasamy U."/>
            <person name="Rameau R."/>
            <person name="Ray V."/>
            <person name="Raymond C."/>
            <person name="Retta R."/>
            <person name="Richardson S."/>
            <person name="Rise C."/>
            <person name="Rodriguez J."/>
            <person name="Rogers J."/>
            <person name="Rogov P."/>
            <person name="Rutman M."/>
            <person name="Schupbach R."/>
            <person name="Seaman C."/>
            <person name="Settipalli S."/>
            <person name="Sharpe T."/>
            <person name="Sheridan J."/>
            <person name="Sherpa N."/>
            <person name="Shi J."/>
            <person name="Smirnov S."/>
            <person name="Smith C."/>
            <person name="Sougnez C."/>
            <person name="Spencer B."/>
            <person name="Stalker J."/>
            <person name="Stange-thomann N."/>
            <person name="Stavropoulos S."/>
            <person name="Stetson K."/>
            <person name="Stone C."/>
            <person name="Stone S."/>
            <person name="Stubbs M."/>
            <person name="Talamas J."/>
            <person name="Tchuinga P."/>
            <person name="Tenzing P."/>
            <person name="Tesfaye S."/>
            <person name="Theodore J."/>
            <person name="Thoulutsang Y."/>
            <person name="Topham K."/>
            <person name="Towey S."/>
            <person name="Tsamla T."/>
            <person name="Tsomo N."/>
            <person name="Vallee D."/>
            <person name="Vassiliev H."/>
            <person name="Venkataraman V."/>
            <person name="Vinson J."/>
            <person name="Vo A."/>
            <person name="Wade C."/>
            <person name="Wang S."/>
            <person name="Wangchuk T."/>
            <person name="Wangdi T."/>
            <person name="Whittaker C."/>
            <person name="Wilkinson J."/>
            <person name="Wu Y."/>
            <person name="Wyman D."/>
            <person name="Yadav S."/>
            <person name="Yang S."/>
            <person name="Yang X."/>
            <person name="Yeager S."/>
            <person name="Yee E."/>
            <person name="Young G."/>
            <person name="Zainoun J."/>
            <person name="Zembeck L."/>
            <person name="Zimmer A."/>
            <person name="Zody M."/>
            <person name="Lander E."/>
        </authorList>
    </citation>
    <scope>NUCLEOTIDE SEQUENCE [LARGE SCALE GENOMIC DNA]</scope>
</reference>
<feature type="domain" description="URB1 C-terminal" evidence="1">
    <location>
        <begin position="198"/>
        <end position="250"/>
    </location>
</feature>
<dbReference type="STRING" id="51511.ENSCSAVP00000000130"/>
<reference evidence="2" key="2">
    <citation type="submission" date="2025-08" db="UniProtKB">
        <authorList>
            <consortium name="Ensembl"/>
        </authorList>
    </citation>
    <scope>IDENTIFICATION</scope>
</reference>
<organism evidence="2 3">
    <name type="scientific">Ciona savignyi</name>
    <name type="common">Pacific transparent sea squirt</name>
    <dbReference type="NCBI Taxonomy" id="51511"/>
    <lineage>
        <taxon>Eukaryota</taxon>
        <taxon>Metazoa</taxon>
        <taxon>Chordata</taxon>
        <taxon>Tunicata</taxon>
        <taxon>Ascidiacea</taxon>
        <taxon>Phlebobranchia</taxon>
        <taxon>Cionidae</taxon>
        <taxon>Ciona</taxon>
    </lineage>
</organism>
<dbReference type="AlphaFoldDB" id="H2Y482"/>